<dbReference type="EMBL" id="CP001681">
    <property type="protein sequence ID" value="ACU03611.1"/>
    <property type="molecule type" value="Genomic_DNA"/>
</dbReference>
<keyword evidence="2" id="KW-1133">Transmembrane helix</keyword>
<organism evidence="4 5">
    <name type="scientific">Pedobacter heparinus (strain ATCC 13125 / DSM 2366 / CIP 104194 / JCM 7457 / NBRC 12017 / NCIMB 9290 / NRRL B-14731 / HIM 762-3)</name>
    <dbReference type="NCBI Taxonomy" id="485917"/>
    <lineage>
        <taxon>Bacteria</taxon>
        <taxon>Pseudomonadati</taxon>
        <taxon>Bacteroidota</taxon>
        <taxon>Sphingobacteriia</taxon>
        <taxon>Sphingobacteriales</taxon>
        <taxon>Sphingobacteriaceae</taxon>
        <taxon>Pedobacter</taxon>
    </lineage>
</organism>
<keyword evidence="5" id="KW-1185">Reference proteome</keyword>
<dbReference type="SUPFAM" id="SSF49464">
    <property type="entry name" value="Carboxypeptidase regulatory domain-like"/>
    <property type="match status" value="1"/>
</dbReference>
<dbReference type="InterPro" id="IPR008969">
    <property type="entry name" value="CarboxyPept-like_regulatory"/>
</dbReference>
<dbReference type="Gene3D" id="2.60.40.1120">
    <property type="entry name" value="Carboxypeptidase-like, regulatory domain"/>
    <property type="match status" value="1"/>
</dbReference>
<evidence type="ECO:0000259" key="3">
    <source>
        <dbReference type="Pfam" id="PF14905"/>
    </source>
</evidence>
<dbReference type="Proteomes" id="UP000000852">
    <property type="component" value="Chromosome"/>
</dbReference>
<name>C6XT50_PEDHD</name>
<proteinExistence type="predicted"/>
<dbReference type="InterPro" id="IPR041700">
    <property type="entry name" value="OMP_b-brl_3"/>
</dbReference>
<dbReference type="KEGG" id="phe:Phep_1397"/>
<keyword evidence="2" id="KW-0812">Transmembrane</keyword>
<feature type="region of interest" description="Disordered" evidence="1">
    <location>
        <begin position="311"/>
        <end position="360"/>
    </location>
</feature>
<gene>
    <name evidence="4" type="ordered locus">Phep_1397</name>
</gene>
<evidence type="ECO:0000256" key="1">
    <source>
        <dbReference type="SAM" id="MobiDB-lite"/>
    </source>
</evidence>
<accession>C6XT50</accession>
<evidence type="ECO:0000313" key="5">
    <source>
        <dbReference type="Proteomes" id="UP000000852"/>
    </source>
</evidence>
<dbReference type="RefSeq" id="WP_012781555.1">
    <property type="nucleotide sequence ID" value="NC_013061.1"/>
</dbReference>
<dbReference type="Pfam" id="PF13620">
    <property type="entry name" value="CarboxypepD_reg"/>
    <property type="match status" value="1"/>
</dbReference>
<dbReference type="Pfam" id="PF14905">
    <property type="entry name" value="OMP_b-brl_3"/>
    <property type="match status" value="1"/>
</dbReference>
<dbReference type="SUPFAM" id="SSF56935">
    <property type="entry name" value="Porins"/>
    <property type="match status" value="1"/>
</dbReference>
<evidence type="ECO:0000256" key="2">
    <source>
        <dbReference type="SAM" id="Phobius"/>
    </source>
</evidence>
<sequence length="995" mass="110364">MKYSNQVNAAQLYTSPPHIRCFNLMIRISILFFFLLFSTVKLFAQNQPTQNTPPPLPVREISGIVKDSTDLGVIGATVSLTSIKDTLKTSTNSDGIFVFKNVKSATYTILVQSIGYRPSAPMRYKQNDAIPRIVMDPILLKEQKNTLNEVVISGTPSITYKTDTVEYKASDYIVRANSTVDELLKKMEGMEVGNDGSLVHQGQNVTKAKLNGKEYQGGDIATAIKNLPAEIVDKIQIVDDYGDQAARTGIKDGDPEKVLNITTRTDKSVGNMANIFVGAGNNDRYEAGIFGTRINGNQTIGVNGRFSNTVNGVASSGDNSNNSGGGGGGGGGRGGQGGQNTQNSGGSGSGGTTTSGRGSFSIRDKIGKKIELNLNYDYTSSNVKSLNDSYSVSPTRQRIQVIENGVPIMKDTTYYTFANSLSNGENLNKSHNFRAEIEINLDSNNFLRAVPTLRYSSANNTRFSDIKQTGFYHQNRQGTNISKNTRPQLGASVFYQHIFKKPRRNLSLQVDANSNNLDQEQEQDTKIIYFLNEAETETRDSAVNRIVARKNLQSNYRGSFTFAEPLTANTQLELNAQVNYNGYDNTATTQNIINGNPSGVIDSLSNIYDYSFTQGRIALNYRYGLSNMSKVRFSLGITAIPSLLSGTKVSLGTTTNRSSFNMVPIARFEYLWSRQHKMSINYYGNAIEPTFDQIQPVRDVTNPQNPIVGNPNLVASFQHTVRAGYDNYIANSKLNYSLNVNGSLTDNSVIRNNVQIIDQILTNQATSKKDTIYITETRFLNTSGAYKVNGNYSISKQLNDRRYNLSLSGSASYDHRISMSASQKNINTVMTFIERFGPRINPNDWFEINPNVSYNYTKSTNTLPGFRDTKTNTLALNLDGRMYFLNSWLFGYSASKNYVSGIDANVTSNPFVVNAYIEKEFFNRRGRVTFQAFDILNQNNFVSRDNSEDGGYTDTKSNALSRYFMLRLSMRLQKWTGAQGRGGRQIMRRGDGSFM</sequence>
<protein>
    <recommendedName>
        <fullName evidence="3">Outer membrane protein beta-barrel domain-containing protein</fullName>
    </recommendedName>
</protein>
<keyword evidence="2" id="KW-0472">Membrane</keyword>
<dbReference type="AlphaFoldDB" id="C6XT50"/>
<dbReference type="STRING" id="485917.Phep_1397"/>
<feature type="domain" description="Outer membrane protein beta-barrel" evidence="3">
    <location>
        <begin position="497"/>
        <end position="969"/>
    </location>
</feature>
<evidence type="ECO:0000313" key="4">
    <source>
        <dbReference type="EMBL" id="ACU03611.1"/>
    </source>
</evidence>
<dbReference type="eggNOG" id="COG1629">
    <property type="taxonomic scope" value="Bacteria"/>
</dbReference>
<reference evidence="4 5" key="1">
    <citation type="journal article" date="2009" name="Stand. Genomic Sci.">
        <title>Complete genome sequence of Pedobacter heparinus type strain (HIM 762-3).</title>
        <authorList>
            <person name="Han C."/>
            <person name="Spring S."/>
            <person name="Lapidus A."/>
            <person name="Del Rio T.G."/>
            <person name="Tice H."/>
            <person name="Copeland A."/>
            <person name="Cheng J.F."/>
            <person name="Lucas S."/>
            <person name="Chen F."/>
            <person name="Nolan M."/>
            <person name="Bruce D."/>
            <person name="Goodwin L."/>
            <person name="Pitluck S."/>
            <person name="Ivanova N."/>
            <person name="Mavromatis K."/>
            <person name="Mikhailova N."/>
            <person name="Pati A."/>
            <person name="Chen A."/>
            <person name="Palaniappan K."/>
            <person name="Land M."/>
            <person name="Hauser L."/>
            <person name="Chang Y.J."/>
            <person name="Jeffries C.C."/>
            <person name="Saunders E."/>
            <person name="Chertkov O."/>
            <person name="Brettin T."/>
            <person name="Goker M."/>
            <person name="Rohde M."/>
            <person name="Bristow J."/>
            <person name="Eisen J.A."/>
            <person name="Markowitz V."/>
            <person name="Hugenholtz P."/>
            <person name="Kyrpides N.C."/>
            <person name="Klenk H.P."/>
            <person name="Detter J.C."/>
        </authorList>
    </citation>
    <scope>NUCLEOTIDE SEQUENCE [LARGE SCALE GENOMIC DNA]</scope>
    <source>
        <strain evidence="5">ATCC 13125 / DSM 2366 / CIP 104194 / JCM 7457 / NBRC 12017 / NCIMB 9290 / NRRL B-14731 / HIM 762-3</strain>
    </source>
</reference>
<feature type="compositionally biased region" description="Gly residues" evidence="1">
    <location>
        <begin position="323"/>
        <end position="338"/>
    </location>
</feature>
<dbReference type="HOGENOM" id="CLU_012729_0_1_10"/>
<feature type="transmembrane region" description="Helical" evidence="2">
    <location>
        <begin position="21"/>
        <end position="44"/>
    </location>
</feature>